<sequence>MWVVDHGTCAIHMDDKPHRFLPNAFPKRERPSSDQQNDSDEQGSESTTEERPKKRTRLVVDSSTTCAPEQLNCRYANKKCLNPRAVKRTGGLHTFCAMHRANANRNQRRLDMRKRMARQALRAQAEAGQASPFPDATTPRQGTALKTEAMSPSSPPGQYDSRFEPLQTPTPLQEEDISTLVTLFLPSETTFDFYLNAPMTPTAPHDWSSSTSTGGRTPPPPQPPSGACGFAQEHVPVAGHG</sequence>
<accession>A0A8T1L471</accession>
<evidence type="ECO:0000313" key="3">
    <source>
        <dbReference type="Proteomes" id="UP000735874"/>
    </source>
</evidence>
<gene>
    <name evidence="2" type="ORF">PC113_g7093</name>
</gene>
<name>A0A8T1L471_9STRA</name>
<reference evidence="2" key="1">
    <citation type="submission" date="2018-10" db="EMBL/GenBank/DDBJ databases">
        <title>Effector identification in a new, highly contiguous assembly of the strawberry crown rot pathogen Phytophthora cactorum.</title>
        <authorList>
            <person name="Armitage A.D."/>
            <person name="Nellist C.F."/>
            <person name="Bates H."/>
            <person name="Vickerstaff R.J."/>
            <person name="Harrison R.J."/>
        </authorList>
    </citation>
    <scope>NUCLEOTIDE SEQUENCE</scope>
    <source>
        <strain evidence="2">15-7</strain>
    </source>
</reference>
<feature type="region of interest" description="Disordered" evidence="1">
    <location>
        <begin position="13"/>
        <end position="61"/>
    </location>
</feature>
<comment type="caution">
    <text evidence="2">The sequence shown here is derived from an EMBL/GenBank/DDBJ whole genome shotgun (WGS) entry which is preliminary data.</text>
</comment>
<protein>
    <submittedName>
        <fullName evidence="2">Uncharacterized protein</fullName>
    </submittedName>
</protein>
<dbReference type="AlphaFoldDB" id="A0A8T1L471"/>
<feature type="region of interest" description="Disordered" evidence="1">
    <location>
        <begin position="204"/>
        <end position="241"/>
    </location>
</feature>
<dbReference type="VEuPathDB" id="FungiDB:PC110_g9257"/>
<dbReference type="EMBL" id="RCMG01000152">
    <property type="protein sequence ID" value="KAG2861524.1"/>
    <property type="molecule type" value="Genomic_DNA"/>
</dbReference>
<evidence type="ECO:0000256" key="1">
    <source>
        <dbReference type="SAM" id="MobiDB-lite"/>
    </source>
</evidence>
<organism evidence="2 3">
    <name type="scientific">Phytophthora cactorum</name>
    <dbReference type="NCBI Taxonomy" id="29920"/>
    <lineage>
        <taxon>Eukaryota</taxon>
        <taxon>Sar</taxon>
        <taxon>Stramenopiles</taxon>
        <taxon>Oomycota</taxon>
        <taxon>Peronosporomycetes</taxon>
        <taxon>Peronosporales</taxon>
        <taxon>Peronosporaceae</taxon>
        <taxon>Phytophthora</taxon>
    </lineage>
</organism>
<proteinExistence type="predicted"/>
<feature type="region of interest" description="Disordered" evidence="1">
    <location>
        <begin position="121"/>
        <end position="162"/>
    </location>
</feature>
<dbReference type="Proteomes" id="UP000735874">
    <property type="component" value="Unassembled WGS sequence"/>
</dbReference>
<evidence type="ECO:0000313" key="2">
    <source>
        <dbReference type="EMBL" id="KAG2861524.1"/>
    </source>
</evidence>